<feature type="non-terminal residue" evidence="1">
    <location>
        <position position="1"/>
    </location>
</feature>
<keyword evidence="2" id="KW-1185">Reference proteome</keyword>
<comment type="caution">
    <text evidence="1">The sequence shown here is derived from an EMBL/GenBank/DDBJ whole genome shotgun (WGS) entry which is preliminary data.</text>
</comment>
<name>A0ACA9QDR2_9GLOM</name>
<feature type="non-terminal residue" evidence="1">
    <location>
        <position position="50"/>
    </location>
</feature>
<dbReference type="EMBL" id="CAJVPU010040849">
    <property type="protein sequence ID" value="CAG8740151.1"/>
    <property type="molecule type" value="Genomic_DNA"/>
</dbReference>
<protein>
    <submittedName>
        <fullName evidence="1">13524_t:CDS:1</fullName>
    </submittedName>
</protein>
<dbReference type="Proteomes" id="UP000789702">
    <property type="component" value="Unassembled WGS sequence"/>
</dbReference>
<gene>
    <name evidence="1" type="ORF">DHETER_LOCUS13995</name>
</gene>
<evidence type="ECO:0000313" key="2">
    <source>
        <dbReference type="Proteomes" id="UP000789702"/>
    </source>
</evidence>
<proteinExistence type="predicted"/>
<accession>A0ACA9QDR2</accession>
<evidence type="ECO:0000313" key="1">
    <source>
        <dbReference type="EMBL" id="CAG8740151.1"/>
    </source>
</evidence>
<sequence length="50" mass="5857">PDFNAILAVIESLNPRHIHFSSYLAEFFTINSDELDYKNRSLEKMIKINT</sequence>
<organism evidence="1 2">
    <name type="scientific">Dentiscutata heterogama</name>
    <dbReference type="NCBI Taxonomy" id="1316150"/>
    <lineage>
        <taxon>Eukaryota</taxon>
        <taxon>Fungi</taxon>
        <taxon>Fungi incertae sedis</taxon>
        <taxon>Mucoromycota</taxon>
        <taxon>Glomeromycotina</taxon>
        <taxon>Glomeromycetes</taxon>
        <taxon>Diversisporales</taxon>
        <taxon>Gigasporaceae</taxon>
        <taxon>Dentiscutata</taxon>
    </lineage>
</organism>
<reference evidence="1" key="1">
    <citation type="submission" date="2021-06" db="EMBL/GenBank/DDBJ databases">
        <authorList>
            <person name="Kallberg Y."/>
            <person name="Tangrot J."/>
            <person name="Rosling A."/>
        </authorList>
    </citation>
    <scope>NUCLEOTIDE SEQUENCE</scope>
    <source>
        <strain evidence="1">IL203A</strain>
    </source>
</reference>